<keyword evidence="3" id="KW-1003">Cell membrane</keyword>
<evidence type="ECO:0000256" key="8">
    <source>
        <dbReference type="ARBA" id="ARBA00023136"/>
    </source>
</evidence>
<keyword evidence="2" id="KW-0813">Transport</keyword>
<dbReference type="Gene3D" id="1.20.5.3310">
    <property type="match status" value="1"/>
</dbReference>
<dbReference type="NCBIfam" id="TIGR01410">
    <property type="entry name" value="tatB"/>
    <property type="match status" value="1"/>
</dbReference>
<dbReference type="PRINTS" id="PR01506">
    <property type="entry name" value="TATBPROTEIN"/>
</dbReference>
<keyword evidence="8" id="KW-0472">Membrane</keyword>
<evidence type="ECO:0000256" key="1">
    <source>
        <dbReference type="ARBA" id="ARBA00004167"/>
    </source>
</evidence>
<evidence type="ECO:0000256" key="2">
    <source>
        <dbReference type="ARBA" id="ARBA00022448"/>
    </source>
</evidence>
<evidence type="ECO:0000256" key="4">
    <source>
        <dbReference type="ARBA" id="ARBA00022692"/>
    </source>
</evidence>
<evidence type="ECO:0000256" key="3">
    <source>
        <dbReference type="ARBA" id="ARBA00022475"/>
    </source>
</evidence>
<evidence type="ECO:0000256" key="7">
    <source>
        <dbReference type="ARBA" id="ARBA00023010"/>
    </source>
</evidence>
<keyword evidence="4" id="KW-0812">Transmembrane</keyword>
<evidence type="ECO:0000313" key="11">
    <source>
        <dbReference type="Proteomes" id="UP000516105"/>
    </source>
</evidence>
<comment type="subcellular location">
    <subcellularLocation>
        <location evidence="1">Membrane</location>
        <topology evidence="1">Single-pass membrane protein</topology>
    </subcellularLocation>
</comment>
<organism evidence="10 11">
    <name type="scientific">Sphingomonas sediminicola</name>
    <dbReference type="NCBI Taxonomy" id="386874"/>
    <lineage>
        <taxon>Bacteria</taxon>
        <taxon>Pseudomonadati</taxon>
        <taxon>Pseudomonadota</taxon>
        <taxon>Alphaproteobacteria</taxon>
        <taxon>Sphingomonadales</taxon>
        <taxon>Sphingomonadaceae</taxon>
        <taxon>Sphingomonas</taxon>
    </lineage>
</organism>
<dbReference type="PANTHER" id="PTHR33162">
    <property type="entry name" value="SEC-INDEPENDENT PROTEIN TRANSLOCASE PROTEIN TATA, CHLOROPLASTIC"/>
    <property type="match status" value="1"/>
</dbReference>
<name>A0ABX6T5E0_9SPHN</name>
<dbReference type="EMBL" id="CP060782">
    <property type="protein sequence ID" value="QNP45064.1"/>
    <property type="molecule type" value="Genomic_DNA"/>
</dbReference>
<dbReference type="Pfam" id="PF02416">
    <property type="entry name" value="TatA_B_E"/>
    <property type="match status" value="1"/>
</dbReference>
<keyword evidence="7" id="KW-0811">Translocation</keyword>
<dbReference type="PANTHER" id="PTHR33162:SF1">
    <property type="entry name" value="SEC-INDEPENDENT PROTEIN TRANSLOCASE PROTEIN TATA, CHLOROPLASTIC"/>
    <property type="match status" value="1"/>
</dbReference>
<keyword evidence="11" id="KW-1185">Reference proteome</keyword>
<protein>
    <submittedName>
        <fullName evidence="10">Twin-arginine translocase subunit TatB</fullName>
    </submittedName>
</protein>
<dbReference type="InterPro" id="IPR003369">
    <property type="entry name" value="TatA/B/E"/>
</dbReference>
<evidence type="ECO:0000256" key="5">
    <source>
        <dbReference type="ARBA" id="ARBA00022927"/>
    </source>
</evidence>
<accession>A0ABX6T5E0</accession>
<evidence type="ECO:0000256" key="9">
    <source>
        <dbReference type="SAM" id="MobiDB-lite"/>
    </source>
</evidence>
<proteinExistence type="predicted"/>
<dbReference type="InterPro" id="IPR018448">
    <property type="entry name" value="TatB"/>
</dbReference>
<feature type="region of interest" description="Disordered" evidence="9">
    <location>
        <begin position="84"/>
        <end position="110"/>
    </location>
</feature>
<keyword evidence="5" id="KW-0653">Protein transport</keyword>
<evidence type="ECO:0000256" key="6">
    <source>
        <dbReference type="ARBA" id="ARBA00022989"/>
    </source>
</evidence>
<reference evidence="10 11" key="1">
    <citation type="submission" date="2020-08" db="EMBL/GenBank/DDBJ databases">
        <title>Genome sequence of Sphingomonas sediminicola KACC 15039T.</title>
        <authorList>
            <person name="Hyun D.-W."/>
            <person name="Bae J.-W."/>
        </authorList>
    </citation>
    <scope>NUCLEOTIDE SEQUENCE [LARGE SCALE GENOMIC DNA]</scope>
    <source>
        <strain evidence="10 11">KACC 15039</strain>
    </source>
</reference>
<dbReference type="RefSeq" id="WP_187708020.1">
    <property type="nucleotide sequence ID" value="NZ_CP060782.1"/>
</dbReference>
<keyword evidence="6" id="KW-1133">Transmembrane helix</keyword>
<sequence>MFGVDTSELVLVAVLALIFIGPKDLPNALRTVGRWVGQIRGMARHFQSGIDAMIREAELEEMEQKWREENERIMREYPALLEAQKAEAEEPAIDQPTLPLDPPQDKRELP</sequence>
<dbReference type="Proteomes" id="UP000516105">
    <property type="component" value="Chromosome"/>
</dbReference>
<evidence type="ECO:0000313" key="10">
    <source>
        <dbReference type="EMBL" id="QNP45064.1"/>
    </source>
</evidence>
<gene>
    <name evidence="10" type="primary">tatB</name>
    <name evidence="10" type="ORF">H9L14_10245</name>
</gene>